<dbReference type="Proteomes" id="UP001346869">
    <property type="component" value="Unassembled WGS sequence"/>
</dbReference>
<reference evidence="1 2" key="2">
    <citation type="journal article" date="2023" name="Mol. Biol. Evol.">
        <title>Genomics of Secondarily Temperate Adaptation in the Only Non-Antarctic Icefish.</title>
        <authorList>
            <person name="Rivera-Colon A.G."/>
            <person name="Rayamajhi N."/>
            <person name="Minhas B.F."/>
            <person name="Madrigal G."/>
            <person name="Bilyk K.T."/>
            <person name="Yoon V."/>
            <person name="Hune M."/>
            <person name="Gregory S."/>
            <person name="Cheng C.H.C."/>
            <person name="Catchen J.M."/>
        </authorList>
    </citation>
    <scope>NUCLEOTIDE SEQUENCE [LARGE SCALE GENOMIC DNA]</scope>
    <source>
        <strain evidence="1">JMC-PN-2008</strain>
    </source>
</reference>
<dbReference type="EMBL" id="JAUZQC010000024">
    <property type="protein sequence ID" value="KAK5849090.1"/>
    <property type="molecule type" value="Genomic_DNA"/>
</dbReference>
<reference evidence="1 2" key="1">
    <citation type="journal article" date="2023" name="Genes (Basel)">
        <title>Chromosome-Level Genome Assembly and Circadian Gene Repertoire of the Patagonia Blennie Eleginops maclovinus-The Closest Ancestral Proxy of Antarctic Cryonotothenioids.</title>
        <authorList>
            <person name="Cheng C.C."/>
            <person name="Rivera-Colon A.G."/>
            <person name="Minhas B.F."/>
            <person name="Wilson L."/>
            <person name="Rayamajhi N."/>
            <person name="Vargas-Chacoff L."/>
            <person name="Catchen J.M."/>
        </authorList>
    </citation>
    <scope>NUCLEOTIDE SEQUENCE [LARGE SCALE GENOMIC DNA]</scope>
    <source>
        <strain evidence="1">JMC-PN-2008</strain>
    </source>
</reference>
<comment type="caution">
    <text evidence="1">The sequence shown here is derived from an EMBL/GenBank/DDBJ whole genome shotgun (WGS) entry which is preliminary data.</text>
</comment>
<evidence type="ECO:0000313" key="2">
    <source>
        <dbReference type="Proteomes" id="UP001346869"/>
    </source>
</evidence>
<name>A0AAN7WV01_ELEMC</name>
<proteinExistence type="predicted"/>
<protein>
    <submittedName>
        <fullName evidence="1">Uncharacterized protein</fullName>
    </submittedName>
</protein>
<accession>A0AAN7WV01</accession>
<dbReference type="AlphaFoldDB" id="A0AAN7WV01"/>
<sequence length="85" mass="9080">MWLSKGRRTVALPAHLPLHCLCQYGATQPNAPLGSARLGSAGFGWRIAGSLAGLVDNGRALTFIAKRRAVRAPPPESHSTYILMV</sequence>
<gene>
    <name evidence="1" type="ORF">PBY51_008761</name>
</gene>
<organism evidence="1 2">
    <name type="scientific">Eleginops maclovinus</name>
    <name type="common">Patagonian blennie</name>
    <name type="synonym">Eleginus maclovinus</name>
    <dbReference type="NCBI Taxonomy" id="56733"/>
    <lineage>
        <taxon>Eukaryota</taxon>
        <taxon>Metazoa</taxon>
        <taxon>Chordata</taxon>
        <taxon>Craniata</taxon>
        <taxon>Vertebrata</taxon>
        <taxon>Euteleostomi</taxon>
        <taxon>Actinopterygii</taxon>
        <taxon>Neopterygii</taxon>
        <taxon>Teleostei</taxon>
        <taxon>Neoteleostei</taxon>
        <taxon>Acanthomorphata</taxon>
        <taxon>Eupercaria</taxon>
        <taxon>Perciformes</taxon>
        <taxon>Notothenioidei</taxon>
        <taxon>Eleginopidae</taxon>
        <taxon>Eleginops</taxon>
    </lineage>
</organism>
<keyword evidence="2" id="KW-1185">Reference proteome</keyword>
<evidence type="ECO:0000313" key="1">
    <source>
        <dbReference type="EMBL" id="KAK5849090.1"/>
    </source>
</evidence>